<name>A0AAD5QQN9_PARTN</name>
<dbReference type="Proteomes" id="UP001196413">
    <property type="component" value="Unassembled WGS sequence"/>
</dbReference>
<keyword evidence="2" id="KW-1185">Reference proteome</keyword>
<evidence type="ECO:0000313" key="2">
    <source>
        <dbReference type="Proteomes" id="UP001196413"/>
    </source>
</evidence>
<reference evidence="1" key="1">
    <citation type="submission" date="2021-06" db="EMBL/GenBank/DDBJ databases">
        <title>Parelaphostrongylus tenuis whole genome reference sequence.</title>
        <authorList>
            <person name="Garwood T.J."/>
            <person name="Larsen P.A."/>
            <person name="Fountain-Jones N.M."/>
            <person name="Garbe J.R."/>
            <person name="Macchietto M.G."/>
            <person name="Kania S.A."/>
            <person name="Gerhold R.W."/>
            <person name="Richards J.E."/>
            <person name="Wolf T.M."/>
        </authorList>
    </citation>
    <scope>NUCLEOTIDE SEQUENCE</scope>
    <source>
        <strain evidence="1">MNPRO001-30</strain>
        <tissue evidence="1">Meninges</tissue>
    </source>
</reference>
<dbReference type="AlphaFoldDB" id="A0AAD5QQN9"/>
<proteinExistence type="predicted"/>
<organism evidence="1 2">
    <name type="scientific">Parelaphostrongylus tenuis</name>
    <name type="common">Meningeal worm</name>
    <dbReference type="NCBI Taxonomy" id="148309"/>
    <lineage>
        <taxon>Eukaryota</taxon>
        <taxon>Metazoa</taxon>
        <taxon>Ecdysozoa</taxon>
        <taxon>Nematoda</taxon>
        <taxon>Chromadorea</taxon>
        <taxon>Rhabditida</taxon>
        <taxon>Rhabditina</taxon>
        <taxon>Rhabditomorpha</taxon>
        <taxon>Strongyloidea</taxon>
        <taxon>Metastrongylidae</taxon>
        <taxon>Parelaphostrongylus</taxon>
    </lineage>
</organism>
<protein>
    <submittedName>
        <fullName evidence="1">Uncharacterized protein</fullName>
    </submittedName>
</protein>
<evidence type="ECO:0000313" key="1">
    <source>
        <dbReference type="EMBL" id="KAJ1361063.1"/>
    </source>
</evidence>
<accession>A0AAD5QQN9</accession>
<comment type="caution">
    <text evidence="1">The sequence shown here is derived from an EMBL/GenBank/DDBJ whole genome shotgun (WGS) entry which is preliminary data.</text>
</comment>
<dbReference type="EMBL" id="JAHQIW010004104">
    <property type="protein sequence ID" value="KAJ1361063.1"/>
    <property type="molecule type" value="Genomic_DNA"/>
</dbReference>
<feature type="non-terminal residue" evidence="1">
    <location>
        <position position="1"/>
    </location>
</feature>
<gene>
    <name evidence="1" type="ORF">KIN20_020234</name>
</gene>
<sequence>NYCSRYSSDNTWTKTATDQIQRIMNSTGGPQTCSYVRKVALKDGKMDAQEMFEGSEPTAAAVEHQ</sequence>